<organism evidence="2 3">
    <name type="scientific">Edhazardia aedis (strain USNM 41457)</name>
    <name type="common">Microsporidian parasite</name>
    <dbReference type="NCBI Taxonomy" id="1003232"/>
    <lineage>
        <taxon>Eukaryota</taxon>
        <taxon>Fungi</taxon>
        <taxon>Fungi incertae sedis</taxon>
        <taxon>Microsporidia</taxon>
        <taxon>Edhazardia</taxon>
    </lineage>
</organism>
<reference evidence="2 3" key="1">
    <citation type="submission" date="2011-08" db="EMBL/GenBank/DDBJ databases">
        <authorList>
            <person name="Liu Z.J."/>
            <person name="Shi F.L."/>
            <person name="Lu J.Q."/>
            <person name="Li M."/>
            <person name="Wang Z.L."/>
        </authorList>
    </citation>
    <scope>NUCLEOTIDE SEQUENCE [LARGE SCALE GENOMIC DNA]</scope>
    <source>
        <strain evidence="2 3">USNM 41457</strain>
    </source>
</reference>
<gene>
    <name evidence="2" type="ORF">EDEG_03632</name>
</gene>
<protein>
    <submittedName>
        <fullName evidence="2">Uncharacterized protein</fullName>
    </submittedName>
</protein>
<dbReference type="EMBL" id="AFBI03000105">
    <property type="protein sequence ID" value="EJW01889.1"/>
    <property type="molecule type" value="Genomic_DNA"/>
</dbReference>
<sequence>MFIKLIVLFLGLSISTGRIVIVPIYDEKYGYPPCNLYGLASTYIRLDNIEKYSEILRHFNITNALVDDWEDRPFNGVLGNKATLTPFSPEFNVSKHRICAVGEHGSIVEPDFSLEPRYWVDKA</sequence>
<feature type="non-terminal residue" evidence="2">
    <location>
        <position position="1"/>
    </location>
</feature>
<feature type="signal peptide" evidence="1">
    <location>
        <begin position="1"/>
        <end position="17"/>
    </location>
</feature>
<evidence type="ECO:0000313" key="3">
    <source>
        <dbReference type="Proteomes" id="UP000003163"/>
    </source>
</evidence>
<dbReference type="Proteomes" id="UP000003163">
    <property type="component" value="Unassembled WGS sequence"/>
</dbReference>
<keyword evidence="3" id="KW-1185">Reference proteome</keyword>
<comment type="caution">
    <text evidence="2">The sequence shown here is derived from an EMBL/GenBank/DDBJ whole genome shotgun (WGS) entry which is preliminary data.</text>
</comment>
<accession>J9D2T1</accession>
<name>J9D2T1_EDHAE</name>
<dbReference type="HOGENOM" id="CLU_2015238_0_0_1"/>
<reference evidence="3" key="2">
    <citation type="submission" date="2015-07" db="EMBL/GenBank/DDBJ databases">
        <title>Contrasting host-pathogen interactions and genome evolution in two generalist and specialist microsporidian pathogens of mosquitoes.</title>
        <authorList>
            <consortium name="The Broad Institute Genomics Platform"/>
            <consortium name="The Broad Institute Genome Sequencing Center for Infectious Disease"/>
            <person name="Cuomo C.A."/>
            <person name="Sanscrainte N.D."/>
            <person name="Goldberg J.M."/>
            <person name="Heiman D."/>
            <person name="Young S."/>
            <person name="Zeng Q."/>
            <person name="Becnel J.J."/>
            <person name="Birren B.W."/>
        </authorList>
    </citation>
    <scope>NUCLEOTIDE SEQUENCE [LARGE SCALE GENOMIC DNA]</scope>
    <source>
        <strain evidence="3">USNM 41457</strain>
    </source>
</reference>
<keyword evidence="1" id="KW-0732">Signal</keyword>
<feature type="chain" id="PRO_5003821792" evidence="1">
    <location>
        <begin position="18"/>
        <end position="123"/>
    </location>
</feature>
<proteinExistence type="predicted"/>
<evidence type="ECO:0000256" key="1">
    <source>
        <dbReference type="SAM" id="SignalP"/>
    </source>
</evidence>
<evidence type="ECO:0000313" key="2">
    <source>
        <dbReference type="EMBL" id="EJW01889.1"/>
    </source>
</evidence>
<dbReference type="InParanoid" id="J9D2T1"/>
<dbReference type="VEuPathDB" id="MicrosporidiaDB:EDEG_03632"/>
<dbReference type="AlphaFoldDB" id="J9D2T1"/>